<evidence type="ECO:0000313" key="2">
    <source>
        <dbReference type="EMBL" id="KAJ8954183.1"/>
    </source>
</evidence>
<dbReference type="Proteomes" id="UP001162162">
    <property type="component" value="Unassembled WGS sequence"/>
</dbReference>
<sequence length="86" mass="9787">MPCKYGTQHANAVKAQAQEYVEKKQAKKVMTRSVTGSLAVAHALIRIADVKYFSTAKPGTFFARNKEDEEEKHEEEEADEEKQKEE</sequence>
<proteinExistence type="predicted"/>
<organism evidence="2 3">
    <name type="scientific">Aromia moschata</name>
    <dbReference type="NCBI Taxonomy" id="1265417"/>
    <lineage>
        <taxon>Eukaryota</taxon>
        <taxon>Metazoa</taxon>
        <taxon>Ecdysozoa</taxon>
        <taxon>Arthropoda</taxon>
        <taxon>Hexapoda</taxon>
        <taxon>Insecta</taxon>
        <taxon>Pterygota</taxon>
        <taxon>Neoptera</taxon>
        <taxon>Endopterygota</taxon>
        <taxon>Coleoptera</taxon>
        <taxon>Polyphaga</taxon>
        <taxon>Cucujiformia</taxon>
        <taxon>Chrysomeloidea</taxon>
        <taxon>Cerambycidae</taxon>
        <taxon>Cerambycinae</taxon>
        <taxon>Callichromatini</taxon>
        <taxon>Aromia</taxon>
    </lineage>
</organism>
<keyword evidence="3" id="KW-1185">Reference proteome</keyword>
<accession>A0AAV8YU73</accession>
<protein>
    <submittedName>
        <fullName evidence="2">Uncharacterized protein</fullName>
    </submittedName>
</protein>
<evidence type="ECO:0000256" key="1">
    <source>
        <dbReference type="SAM" id="MobiDB-lite"/>
    </source>
</evidence>
<evidence type="ECO:0000313" key="3">
    <source>
        <dbReference type="Proteomes" id="UP001162162"/>
    </source>
</evidence>
<reference evidence="2" key="1">
    <citation type="journal article" date="2023" name="Insect Mol. Biol.">
        <title>Genome sequencing provides insights into the evolution of gene families encoding plant cell wall-degrading enzymes in longhorned beetles.</title>
        <authorList>
            <person name="Shin N.R."/>
            <person name="Okamura Y."/>
            <person name="Kirsch R."/>
            <person name="Pauchet Y."/>
        </authorList>
    </citation>
    <scope>NUCLEOTIDE SEQUENCE</scope>
    <source>
        <strain evidence="2">AMC_N1</strain>
    </source>
</reference>
<gene>
    <name evidence="2" type="ORF">NQ318_005778</name>
</gene>
<comment type="caution">
    <text evidence="2">The sequence shown here is derived from an EMBL/GenBank/DDBJ whole genome shotgun (WGS) entry which is preliminary data.</text>
</comment>
<name>A0AAV8YU73_9CUCU</name>
<dbReference type="EMBL" id="JAPWTK010000050">
    <property type="protein sequence ID" value="KAJ8954183.1"/>
    <property type="molecule type" value="Genomic_DNA"/>
</dbReference>
<feature type="region of interest" description="Disordered" evidence="1">
    <location>
        <begin position="61"/>
        <end position="86"/>
    </location>
</feature>
<dbReference type="AlphaFoldDB" id="A0AAV8YU73"/>
<feature type="compositionally biased region" description="Acidic residues" evidence="1">
    <location>
        <begin position="68"/>
        <end position="80"/>
    </location>
</feature>